<reference evidence="3" key="1">
    <citation type="submission" date="2022-11" db="UniProtKB">
        <authorList>
            <consortium name="WormBaseParasite"/>
        </authorList>
    </citation>
    <scope>IDENTIFICATION</scope>
</reference>
<protein>
    <submittedName>
        <fullName evidence="3">Uncharacterized protein</fullName>
    </submittedName>
</protein>
<keyword evidence="2" id="KW-1185">Reference proteome</keyword>
<proteinExistence type="predicted"/>
<dbReference type="Proteomes" id="UP000887565">
    <property type="component" value="Unplaced"/>
</dbReference>
<organism evidence="2 3">
    <name type="scientific">Romanomermis culicivorax</name>
    <name type="common">Nematode worm</name>
    <dbReference type="NCBI Taxonomy" id="13658"/>
    <lineage>
        <taxon>Eukaryota</taxon>
        <taxon>Metazoa</taxon>
        <taxon>Ecdysozoa</taxon>
        <taxon>Nematoda</taxon>
        <taxon>Enoplea</taxon>
        <taxon>Dorylaimia</taxon>
        <taxon>Mermithida</taxon>
        <taxon>Mermithoidea</taxon>
        <taxon>Mermithidae</taxon>
        <taxon>Romanomermis</taxon>
    </lineage>
</organism>
<dbReference type="AlphaFoldDB" id="A0A915JI71"/>
<sequence length="132" mass="15870">MMRTLQASLESPLGNKKTAHLKEFAIFFQLDDASVPFPTERKEMKSTERNEMKSTERNRTKEKSLFRSVRLKFDLYRNNKNFNCIKNRPLRRKKYEQVKKLKIELIADVLFVDIEMRHYQLCGKRQLVTKKI</sequence>
<name>A0A915JI71_ROMCU</name>
<evidence type="ECO:0000313" key="2">
    <source>
        <dbReference type="Proteomes" id="UP000887565"/>
    </source>
</evidence>
<feature type="region of interest" description="Disordered" evidence="1">
    <location>
        <begin position="39"/>
        <end position="61"/>
    </location>
</feature>
<accession>A0A915JI71</accession>
<dbReference type="WBParaSite" id="nRc.2.0.1.t25844-RA">
    <property type="protein sequence ID" value="nRc.2.0.1.t25844-RA"/>
    <property type="gene ID" value="nRc.2.0.1.g25844"/>
</dbReference>
<evidence type="ECO:0000256" key="1">
    <source>
        <dbReference type="SAM" id="MobiDB-lite"/>
    </source>
</evidence>
<evidence type="ECO:0000313" key="3">
    <source>
        <dbReference type="WBParaSite" id="nRc.2.0.1.t25844-RA"/>
    </source>
</evidence>